<dbReference type="SUPFAM" id="SSF103515">
    <property type="entry name" value="Autotransporter"/>
    <property type="match status" value="1"/>
</dbReference>
<dbReference type="InterPro" id="IPR005546">
    <property type="entry name" value="Autotransporte_beta"/>
</dbReference>
<dbReference type="Pfam" id="PF03797">
    <property type="entry name" value="Autotransporter"/>
    <property type="match status" value="1"/>
</dbReference>
<evidence type="ECO:0000313" key="3">
    <source>
        <dbReference type="Proteomes" id="UP000955338"/>
    </source>
</evidence>
<evidence type="ECO:0000313" key="2">
    <source>
        <dbReference type="EMBL" id="QDJ14904.1"/>
    </source>
</evidence>
<feature type="domain" description="Autotransporter" evidence="1">
    <location>
        <begin position="287"/>
        <end position="441"/>
    </location>
</feature>
<keyword evidence="3" id="KW-1185">Reference proteome</keyword>
<accession>A0A8D4LK88</accession>
<dbReference type="AlphaFoldDB" id="A0A8D4LK88"/>
<protein>
    <recommendedName>
        <fullName evidence="1">Autotransporter domain-containing protein</fullName>
    </recommendedName>
</protein>
<sequence length="531" mass="58409">MKRFTYSKLSFTLFSALLASSLFAAEEPAPAPTTVQPSSTIPIVTDEIRDQALDLYKAKMKAVNEVDASLGLKERLIKKIETSKDVAVRTKILNYNRLDSIFKETAKEVSADLAKRHGLTEKEAISRGLFALLTDPNKDDPLLSKFSNRITKEALVNIAKETKDPETIKLSNEFEKITDKAKQDVDIARDKSRDLQLLLKDKAKNISEDDVLAIINNLIDTSAFNKDAEKAVQYKFNVTGLELFKNLQNSLLNTTQKTFDYTRQQGTGVWAVLDHERLAHTDKKKHFTTANNKGNLTTASFGYQKTLNGVRFGVLANVGQGETKAGQDLSFKHTLAQGGAYIGASNQNVFIEGGIIAGVDSVKATSHLTAIETKAKFNAKTLGVILNGGYKFILNDKLSVTPVISYQYQELSGVKTKLSALEVRTQRLAVNQAGVSVDVNYKPLPDLSILAKVGVDGIKRNSQVDKPQFTVLPLSETTIHQTKDKDVRTHFSLEASKQFGKATIGGAVGYNHYLKSKLSGVNVGLNLGYRF</sequence>
<proteinExistence type="predicted"/>
<dbReference type="EMBL" id="CP022011">
    <property type="protein sequence ID" value="QDJ14904.1"/>
    <property type="molecule type" value="Genomic_DNA"/>
</dbReference>
<dbReference type="Proteomes" id="UP000955338">
    <property type="component" value="Chromosome"/>
</dbReference>
<dbReference type="InterPro" id="IPR036709">
    <property type="entry name" value="Autotransporte_beta_dom_sf"/>
</dbReference>
<reference evidence="2" key="1">
    <citation type="submission" date="2017-06" db="EMBL/GenBank/DDBJ databases">
        <title>Genome sequencing of pathogenic and non-pathogenic strains within Bisgaard taxon 40.</title>
        <authorList>
            <person name="Ladner J.T."/>
            <person name="Lovett S.P."/>
            <person name="Koroleva G."/>
            <person name="Lorch J.M."/>
        </authorList>
    </citation>
    <scope>NUCLEOTIDE SEQUENCE</scope>
    <source>
        <strain evidence="2">27576-1-I1</strain>
    </source>
</reference>
<organism evidence="2 3">
    <name type="scientific">Mergibacter septicus</name>
    <dbReference type="NCBI Taxonomy" id="221402"/>
    <lineage>
        <taxon>Bacteria</taxon>
        <taxon>Pseudomonadati</taxon>
        <taxon>Pseudomonadota</taxon>
        <taxon>Gammaproteobacteria</taxon>
        <taxon>Pasteurellales</taxon>
        <taxon>Pasteurellaceae</taxon>
        <taxon>Mergibacter</taxon>
    </lineage>
</organism>
<evidence type="ECO:0000259" key="1">
    <source>
        <dbReference type="Pfam" id="PF03797"/>
    </source>
</evidence>
<dbReference type="RefSeq" id="WP_261920575.1">
    <property type="nucleotide sequence ID" value="NZ_CP022011.1"/>
</dbReference>
<gene>
    <name evidence="2" type="ORF">CEP48_05430</name>
</gene>
<dbReference type="Gene3D" id="2.40.128.130">
    <property type="entry name" value="Autotransporter beta-domain"/>
    <property type="match status" value="1"/>
</dbReference>
<name>A0A8D4LK88_9PAST</name>